<keyword evidence="1" id="KW-1133">Transmembrane helix</keyword>
<keyword evidence="1" id="KW-0472">Membrane</keyword>
<name>A0A8X6NJ19_NEPPI</name>
<protein>
    <recommendedName>
        <fullName evidence="4">Gustatory receptor</fullName>
    </recommendedName>
</protein>
<reference evidence="2" key="1">
    <citation type="submission" date="2020-08" db="EMBL/GenBank/DDBJ databases">
        <title>Multicomponent nature underlies the extraordinary mechanical properties of spider dragline silk.</title>
        <authorList>
            <person name="Kono N."/>
            <person name="Nakamura H."/>
            <person name="Mori M."/>
            <person name="Yoshida Y."/>
            <person name="Ohtoshi R."/>
            <person name="Malay A.D."/>
            <person name="Moran D.A.P."/>
            <person name="Tomita M."/>
            <person name="Numata K."/>
            <person name="Arakawa K."/>
        </authorList>
    </citation>
    <scope>NUCLEOTIDE SEQUENCE</scope>
</reference>
<organism evidence="2 3">
    <name type="scientific">Nephila pilipes</name>
    <name type="common">Giant wood spider</name>
    <name type="synonym">Nephila maculata</name>
    <dbReference type="NCBI Taxonomy" id="299642"/>
    <lineage>
        <taxon>Eukaryota</taxon>
        <taxon>Metazoa</taxon>
        <taxon>Ecdysozoa</taxon>
        <taxon>Arthropoda</taxon>
        <taxon>Chelicerata</taxon>
        <taxon>Arachnida</taxon>
        <taxon>Araneae</taxon>
        <taxon>Araneomorphae</taxon>
        <taxon>Entelegynae</taxon>
        <taxon>Araneoidea</taxon>
        <taxon>Nephilidae</taxon>
        <taxon>Nephila</taxon>
    </lineage>
</organism>
<proteinExistence type="predicted"/>
<evidence type="ECO:0000256" key="1">
    <source>
        <dbReference type="SAM" id="Phobius"/>
    </source>
</evidence>
<feature type="transmembrane region" description="Helical" evidence="1">
    <location>
        <begin position="26"/>
        <end position="47"/>
    </location>
</feature>
<dbReference type="GO" id="GO:0008527">
    <property type="term" value="F:taste receptor activity"/>
    <property type="evidence" value="ECO:0007669"/>
    <property type="project" value="InterPro"/>
</dbReference>
<evidence type="ECO:0008006" key="4">
    <source>
        <dbReference type="Google" id="ProtNLM"/>
    </source>
</evidence>
<feature type="transmembrane region" description="Helical" evidence="1">
    <location>
        <begin position="59"/>
        <end position="80"/>
    </location>
</feature>
<dbReference type="Proteomes" id="UP000887013">
    <property type="component" value="Unassembled WGS sequence"/>
</dbReference>
<evidence type="ECO:0000313" key="2">
    <source>
        <dbReference type="EMBL" id="GFT17764.1"/>
    </source>
</evidence>
<dbReference type="EMBL" id="BMAW01010202">
    <property type="protein sequence ID" value="GFT17764.1"/>
    <property type="molecule type" value="Genomic_DNA"/>
</dbReference>
<dbReference type="Pfam" id="PF06151">
    <property type="entry name" value="Trehalose_recp"/>
    <property type="match status" value="1"/>
</dbReference>
<evidence type="ECO:0000313" key="3">
    <source>
        <dbReference type="Proteomes" id="UP000887013"/>
    </source>
</evidence>
<accession>A0A8X6NJ19</accession>
<dbReference type="InterPro" id="IPR009318">
    <property type="entry name" value="Gustatory_rcpt"/>
</dbReference>
<dbReference type="AlphaFoldDB" id="A0A8X6NJ19"/>
<keyword evidence="1" id="KW-0812">Transmembrane</keyword>
<feature type="transmembrane region" description="Helical" evidence="1">
    <location>
        <begin position="134"/>
        <end position="153"/>
    </location>
</feature>
<keyword evidence="3" id="KW-1185">Reference proteome</keyword>
<sequence>MAIEYEALLCSYAEIKSIIDKIDKEVSLLILLTITYNSFGILFSIYFVSGPDKFDSYHIIANTAYSLIFCGLYIGTTVLASKIPEASAEISLKAWIMPRENKIHSSISQQRFLAFVENEISLTLWRIIPITRNFIFSAIGIALTYTIMYYTLISCRNS</sequence>
<dbReference type="GO" id="GO:0016020">
    <property type="term" value="C:membrane"/>
    <property type="evidence" value="ECO:0007669"/>
    <property type="project" value="InterPro"/>
</dbReference>
<comment type="caution">
    <text evidence="2">The sequence shown here is derived from an EMBL/GenBank/DDBJ whole genome shotgun (WGS) entry which is preliminary data.</text>
</comment>
<gene>
    <name evidence="2" type="ORF">NPIL_537271</name>
</gene>